<reference evidence="2" key="1">
    <citation type="submission" date="2023-11" db="EMBL/GenBank/DDBJ databases">
        <title>Genome assemblies of two species of porcelain crab, Petrolisthes cinctipes and Petrolisthes manimaculis (Anomura: Porcellanidae).</title>
        <authorList>
            <person name="Angst P."/>
        </authorList>
    </citation>
    <scope>NUCLEOTIDE SEQUENCE</scope>
    <source>
        <strain evidence="2">PB745_02</strain>
        <tissue evidence="2">Gill</tissue>
    </source>
</reference>
<dbReference type="Proteomes" id="UP001292094">
    <property type="component" value="Unassembled WGS sequence"/>
</dbReference>
<name>A0AAE1NR67_9EUCA</name>
<accession>A0AAE1NR67</accession>
<comment type="caution">
    <text evidence="2">The sequence shown here is derived from an EMBL/GenBank/DDBJ whole genome shotgun (WGS) entry which is preliminary data.</text>
</comment>
<feature type="region of interest" description="Disordered" evidence="1">
    <location>
        <begin position="1"/>
        <end position="24"/>
    </location>
</feature>
<protein>
    <submittedName>
        <fullName evidence="2">Uncharacterized protein</fullName>
    </submittedName>
</protein>
<sequence length="132" mass="14373">MTLKRPELCASRTMSNSSPPTHGLGSLTSGWRPSLLKCWLGGGSNSSLRHYLLSVYTVLTGFLPRIPASVSIIHLHIHPPYIIHPPSTKCHPPTSSLPSTQCRPLNSPSPFIQTHPPTHSSTFLNLASFTRA</sequence>
<dbReference type="EMBL" id="JAWZYT010004243">
    <property type="protein sequence ID" value="KAK4294628.1"/>
    <property type="molecule type" value="Genomic_DNA"/>
</dbReference>
<dbReference type="AlphaFoldDB" id="A0AAE1NR67"/>
<evidence type="ECO:0000256" key="1">
    <source>
        <dbReference type="SAM" id="MobiDB-lite"/>
    </source>
</evidence>
<gene>
    <name evidence="2" type="ORF">Pmani_032763</name>
</gene>
<organism evidence="2 3">
    <name type="scientific">Petrolisthes manimaculis</name>
    <dbReference type="NCBI Taxonomy" id="1843537"/>
    <lineage>
        <taxon>Eukaryota</taxon>
        <taxon>Metazoa</taxon>
        <taxon>Ecdysozoa</taxon>
        <taxon>Arthropoda</taxon>
        <taxon>Crustacea</taxon>
        <taxon>Multicrustacea</taxon>
        <taxon>Malacostraca</taxon>
        <taxon>Eumalacostraca</taxon>
        <taxon>Eucarida</taxon>
        <taxon>Decapoda</taxon>
        <taxon>Pleocyemata</taxon>
        <taxon>Anomura</taxon>
        <taxon>Galatheoidea</taxon>
        <taxon>Porcellanidae</taxon>
        <taxon>Petrolisthes</taxon>
    </lineage>
</organism>
<feature type="compositionally biased region" description="Polar residues" evidence="1">
    <location>
        <begin position="12"/>
        <end position="24"/>
    </location>
</feature>
<evidence type="ECO:0000313" key="2">
    <source>
        <dbReference type="EMBL" id="KAK4294628.1"/>
    </source>
</evidence>
<proteinExistence type="predicted"/>
<evidence type="ECO:0000313" key="3">
    <source>
        <dbReference type="Proteomes" id="UP001292094"/>
    </source>
</evidence>
<keyword evidence="3" id="KW-1185">Reference proteome</keyword>